<feature type="compositionally biased region" description="Basic and acidic residues" evidence="1">
    <location>
        <begin position="76"/>
        <end position="85"/>
    </location>
</feature>
<name>A0ABT1JHI0_ACTCY</name>
<reference evidence="4 5" key="2">
    <citation type="submission" date="2022-06" db="EMBL/GenBank/DDBJ databases">
        <title>Genomic Encyclopedia of Type Strains, Phase I: the one thousand microbial genomes (KMG-I) project.</title>
        <authorList>
            <person name="Kyrpides N."/>
        </authorList>
    </citation>
    <scope>NUCLEOTIDE SEQUENCE [LARGE SCALE GENOMIC DNA]</scope>
    <source>
        <strain evidence="4 5">DSM 43889</strain>
    </source>
</reference>
<feature type="region of interest" description="Disordered" evidence="1">
    <location>
        <begin position="52"/>
        <end position="87"/>
    </location>
</feature>
<dbReference type="Pfam" id="PF13399">
    <property type="entry name" value="LytR_C"/>
    <property type="match status" value="1"/>
</dbReference>
<keyword evidence="2" id="KW-1133">Transmembrane helix</keyword>
<organism evidence="4 5">
    <name type="scientific">Actinoalloteichus caeruleus DSM 43889</name>
    <dbReference type="NCBI Taxonomy" id="1120930"/>
    <lineage>
        <taxon>Bacteria</taxon>
        <taxon>Bacillati</taxon>
        <taxon>Actinomycetota</taxon>
        <taxon>Actinomycetes</taxon>
        <taxon>Pseudonocardiales</taxon>
        <taxon>Pseudonocardiaceae</taxon>
        <taxon>Actinoalloteichus</taxon>
        <taxon>Actinoalloteichus cyanogriseus</taxon>
    </lineage>
</organism>
<dbReference type="EMBL" id="AUBJ02000001">
    <property type="protein sequence ID" value="MCP2331744.1"/>
    <property type="molecule type" value="Genomic_DNA"/>
</dbReference>
<sequence>MGARKGTPQNTVPRYRRRKPLPALILIAVLGGVAGWVWTGVFDNIETIEEATRCSPPSVRTTAPDEEPPPEPGEAMPRDALDRTDPAPPSQVMVTVLNANGVRGQATMIAEELSALEFEQAYRPNNDPVYADQDMDCHGQIRFGPNSAAMARTLSLAVPCAELVSDQRQEATIALALGSKFDEVKPNAAAKEILEQLAAWGTDQPSQQGGQQSDGGDTAGPALDEEMLAAARDVSC</sequence>
<proteinExistence type="predicted"/>
<feature type="transmembrane region" description="Helical" evidence="2">
    <location>
        <begin position="21"/>
        <end position="38"/>
    </location>
</feature>
<dbReference type="Proteomes" id="UP000791080">
    <property type="component" value="Unassembled WGS sequence"/>
</dbReference>
<evidence type="ECO:0000313" key="5">
    <source>
        <dbReference type="Proteomes" id="UP000791080"/>
    </source>
</evidence>
<evidence type="ECO:0000256" key="1">
    <source>
        <dbReference type="SAM" id="MobiDB-lite"/>
    </source>
</evidence>
<gene>
    <name evidence="4" type="ORF">G443_002014</name>
</gene>
<feature type="region of interest" description="Disordered" evidence="1">
    <location>
        <begin position="199"/>
        <end position="236"/>
    </location>
</feature>
<evidence type="ECO:0000256" key="2">
    <source>
        <dbReference type="SAM" id="Phobius"/>
    </source>
</evidence>
<keyword evidence="2" id="KW-0812">Transmembrane</keyword>
<keyword evidence="5" id="KW-1185">Reference proteome</keyword>
<protein>
    <submittedName>
        <fullName evidence="4">LytR cell envelope-related transcriptional attenuator</fullName>
    </submittedName>
</protein>
<dbReference type="InterPro" id="IPR027381">
    <property type="entry name" value="LytR/CpsA/Psr_C"/>
</dbReference>
<feature type="compositionally biased region" description="Low complexity" evidence="1">
    <location>
        <begin position="201"/>
        <end position="216"/>
    </location>
</feature>
<keyword evidence="2" id="KW-0472">Membrane</keyword>
<reference evidence="4 5" key="1">
    <citation type="submission" date="2013-07" db="EMBL/GenBank/DDBJ databases">
        <authorList>
            <consortium name="DOE Joint Genome Institute"/>
            <person name="Reeve W."/>
            <person name="Huntemann M."/>
            <person name="Han J."/>
            <person name="Chen A."/>
            <person name="Kyrpides N."/>
            <person name="Mavromatis K."/>
            <person name="Markowitz V."/>
            <person name="Palaniappan K."/>
            <person name="Ivanova N."/>
            <person name="Schaumberg A."/>
            <person name="Pati A."/>
            <person name="Liolios K."/>
            <person name="Nordberg H.P."/>
            <person name="Cantor M.N."/>
            <person name="Hua S.X."/>
            <person name="Woyke T."/>
        </authorList>
    </citation>
    <scope>NUCLEOTIDE SEQUENCE [LARGE SCALE GENOMIC DNA]</scope>
    <source>
        <strain evidence="4 5">DSM 43889</strain>
    </source>
</reference>
<dbReference type="NCBIfam" id="NF035953">
    <property type="entry name" value="integrity_Cei"/>
    <property type="match status" value="1"/>
</dbReference>
<evidence type="ECO:0000313" key="4">
    <source>
        <dbReference type="EMBL" id="MCP2331744.1"/>
    </source>
</evidence>
<accession>A0ABT1JHI0</accession>
<comment type="caution">
    <text evidence="4">The sequence shown here is derived from an EMBL/GenBank/DDBJ whole genome shotgun (WGS) entry which is preliminary data.</text>
</comment>
<feature type="domain" description="LytR/CpsA/Psr regulator C-terminal" evidence="3">
    <location>
        <begin position="91"/>
        <end position="181"/>
    </location>
</feature>
<evidence type="ECO:0000259" key="3">
    <source>
        <dbReference type="Pfam" id="PF13399"/>
    </source>
</evidence>